<dbReference type="AlphaFoldDB" id="A0A5P3XGX0"/>
<accession>A0A5P3XGX0</accession>
<evidence type="ECO:0000313" key="1">
    <source>
        <dbReference type="EMBL" id="QEZ69461.1"/>
    </source>
</evidence>
<dbReference type="EMBL" id="CP032452">
    <property type="protein sequence ID" value="QEZ69587.1"/>
    <property type="molecule type" value="Genomic_DNA"/>
</dbReference>
<dbReference type="RefSeq" id="WP_025161361.1">
    <property type="nucleotide sequence ID" value="NZ_CP032452.1"/>
</dbReference>
<reference evidence="2 3" key="1">
    <citation type="submission" date="2018-09" db="EMBL/GenBank/DDBJ databases">
        <title>A clostridial neurotoxin that targets Anopheles mosquitoes.</title>
        <authorList>
            <person name="Contreras E."/>
            <person name="Masuyer G."/>
            <person name="Qureshi N."/>
            <person name="Chawla S."/>
            <person name="Lim H.L."/>
            <person name="Chen J."/>
            <person name="Stenmark P."/>
            <person name="Gill S."/>
        </authorList>
    </citation>
    <scope>NUCLEOTIDE SEQUENCE [LARGE SCALE GENOMIC DNA]</scope>
    <source>
        <strain evidence="2 3">Cbm</strain>
    </source>
</reference>
<dbReference type="Proteomes" id="UP000326961">
    <property type="component" value="Chromosome"/>
</dbReference>
<name>A0A5P3XGX0_PARBF</name>
<dbReference type="EMBL" id="CP032452">
    <property type="protein sequence ID" value="QEZ69461.1"/>
    <property type="molecule type" value="Genomic_DNA"/>
</dbReference>
<sequence>MKKEFKVQAISEKIDTLEVHGQRPTTYQCLHNCVRYIWSGNSSSKYKVCYQKRNCNAYRDITQ</sequence>
<evidence type="ECO:0000313" key="2">
    <source>
        <dbReference type="EMBL" id="QEZ69587.1"/>
    </source>
</evidence>
<protein>
    <submittedName>
        <fullName evidence="2">Uncharacterized protein</fullName>
    </submittedName>
</protein>
<evidence type="ECO:0000313" key="3">
    <source>
        <dbReference type="Proteomes" id="UP000326961"/>
    </source>
</evidence>
<organism evidence="2 3">
    <name type="scientific">Paraclostridium bifermentans</name>
    <name type="common">Clostridium bifermentans</name>
    <dbReference type="NCBI Taxonomy" id="1490"/>
    <lineage>
        <taxon>Bacteria</taxon>
        <taxon>Bacillati</taxon>
        <taxon>Bacillota</taxon>
        <taxon>Clostridia</taxon>
        <taxon>Peptostreptococcales</taxon>
        <taxon>Peptostreptococcaceae</taxon>
        <taxon>Paraclostridium</taxon>
    </lineage>
</organism>
<proteinExistence type="predicted"/>
<gene>
    <name evidence="1" type="ORF">D4A35_11415</name>
    <name evidence="2" type="ORF">D4A35_12110</name>
</gene>